<dbReference type="InterPro" id="IPR005791">
    <property type="entry name" value="SecD"/>
</dbReference>
<dbReference type="EMBL" id="CP003345">
    <property type="protein sequence ID" value="AFM05265.1"/>
    <property type="molecule type" value="Genomic_DNA"/>
</dbReference>
<feature type="domain" description="Protein translocase subunit SecDF P1" evidence="13">
    <location>
        <begin position="179"/>
        <end position="237"/>
    </location>
</feature>
<dbReference type="NCBIfam" id="NF009585">
    <property type="entry name" value="PRK13024.1-5"/>
    <property type="match status" value="1"/>
</dbReference>
<dbReference type="HAMAP" id="MF_01464_B">
    <property type="entry name" value="SecF_B"/>
    <property type="match status" value="1"/>
</dbReference>
<dbReference type="Proteomes" id="UP000006054">
    <property type="component" value="Chromosome"/>
</dbReference>
<dbReference type="eggNOG" id="COG0342">
    <property type="taxonomic scope" value="Bacteria"/>
</dbReference>
<dbReference type="InterPro" id="IPR022645">
    <property type="entry name" value="SecD/SecF_bac"/>
</dbReference>
<keyword evidence="9" id="KW-0997">Cell inner membrane</keyword>
<dbReference type="GO" id="GO:0015450">
    <property type="term" value="F:protein-transporting ATPase activity"/>
    <property type="evidence" value="ECO:0007669"/>
    <property type="project" value="InterPro"/>
</dbReference>
<dbReference type="RefSeq" id="WP_014798699.1">
    <property type="nucleotide sequence ID" value="NC_018018.1"/>
</dbReference>
<dbReference type="HAMAP" id="MF_01463_B">
    <property type="entry name" value="SecD_B"/>
    <property type="match status" value="1"/>
</dbReference>
<dbReference type="Gene3D" id="3.30.1360.200">
    <property type="match status" value="1"/>
</dbReference>
<comment type="similarity">
    <text evidence="9">Belongs to the SecD/SecF family. SecD subfamily.</text>
</comment>
<dbReference type="PATRIC" id="fig|880071.3.peg.2910"/>
<organism evidence="15 16">
    <name type="scientific">Bernardetia litoralis (strain ATCC 23117 / DSM 6794 / NBRC 15988 / NCIMB 1366 / Fx l1 / Sio-4)</name>
    <name type="common">Flexibacter litoralis</name>
    <dbReference type="NCBI Taxonomy" id="880071"/>
    <lineage>
        <taxon>Bacteria</taxon>
        <taxon>Pseudomonadati</taxon>
        <taxon>Bacteroidota</taxon>
        <taxon>Cytophagia</taxon>
        <taxon>Cytophagales</taxon>
        <taxon>Bernardetiaceae</taxon>
        <taxon>Bernardetia</taxon>
    </lineage>
</organism>
<dbReference type="Gene3D" id="3.30.70.3220">
    <property type="match status" value="1"/>
</dbReference>
<dbReference type="InterPro" id="IPR055344">
    <property type="entry name" value="SecD_SecF_C_bact"/>
</dbReference>
<gene>
    <name evidence="10" type="primary">secF</name>
    <name evidence="9" type="synonym">secD</name>
    <name evidence="15" type="ordered locus">Fleli_2916</name>
</gene>
<evidence type="ECO:0000256" key="5">
    <source>
        <dbReference type="ARBA" id="ARBA00022927"/>
    </source>
</evidence>
<dbReference type="HOGENOM" id="CLU_007894_3_0_10"/>
<evidence type="ECO:0000313" key="16">
    <source>
        <dbReference type="Proteomes" id="UP000006054"/>
    </source>
</evidence>
<feature type="transmembrane region" description="Helical" evidence="9">
    <location>
        <begin position="821"/>
        <end position="842"/>
    </location>
</feature>
<dbReference type="STRING" id="880071.Fleli_2916"/>
<keyword evidence="5 9" id="KW-0653">Protein transport</keyword>
<evidence type="ECO:0000313" key="15">
    <source>
        <dbReference type="EMBL" id="AFM05265.1"/>
    </source>
</evidence>
<dbReference type="NCBIfam" id="TIGR00966">
    <property type="entry name" value="transloc_SecF"/>
    <property type="match status" value="1"/>
</dbReference>
<dbReference type="InterPro" id="IPR005665">
    <property type="entry name" value="SecF_bac"/>
</dbReference>
<dbReference type="GO" id="GO:0006605">
    <property type="term" value="P:protein targeting"/>
    <property type="evidence" value="ECO:0007669"/>
    <property type="project" value="UniProtKB-UniRule"/>
</dbReference>
<dbReference type="GO" id="GO:0065002">
    <property type="term" value="P:intracellular protein transmembrane transport"/>
    <property type="evidence" value="ECO:0007669"/>
    <property type="project" value="UniProtKB-UniRule"/>
</dbReference>
<comment type="similarity">
    <text evidence="10">Belongs to the SecD/SecF family. SecF subfamily.</text>
</comment>
<evidence type="ECO:0000256" key="4">
    <source>
        <dbReference type="ARBA" id="ARBA00022692"/>
    </source>
</evidence>
<dbReference type="FunFam" id="1.20.1640.10:FF:000004">
    <property type="entry name" value="Protein translocase subunit SecD"/>
    <property type="match status" value="1"/>
</dbReference>
<dbReference type="InterPro" id="IPR022646">
    <property type="entry name" value="SecD/SecF_CS"/>
</dbReference>
<dbReference type="PANTHER" id="PTHR30081">
    <property type="entry name" value="PROTEIN-EXPORT MEMBRANE PROTEIN SEC"/>
    <property type="match status" value="1"/>
</dbReference>
<dbReference type="InterPro" id="IPR048634">
    <property type="entry name" value="SecD_SecF_C"/>
</dbReference>
<evidence type="ECO:0000256" key="11">
    <source>
        <dbReference type="SAM" id="MobiDB-lite"/>
    </source>
</evidence>
<comment type="subunit">
    <text evidence="9">Forms a complex with SecF. Part of the essential Sec protein translocation apparatus which comprises SecA, SecYEG and auxiliary proteins SecDF. Other proteins may also be involved.</text>
</comment>
<feature type="transmembrane region" description="Helical" evidence="9">
    <location>
        <begin position="569"/>
        <end position="591"/>
    </location>
</feature>
<dbReference type="Gene3D" id="1.20.1640.10">
    <property type="entry name" value="Multidrug efflux transporter AcrB transmembrane domain"/>
    <property type="match status" value="2"/>
</dbReference>
<name>I4AMT0_BERLS</name>
<evidence type="ECO:0000259" key="12">
    <source>
        <dbReference type="Pfam" id="PF02355"/>
    </source>
</evidence>
<keyword evidence="2 9" id="KW-0813">Transport</keyword>
<dbReference type="NCBIfam" id="TIGR01129">
    <property type="entry name" value="secD"/>
    <property type="match status" value="1"/>
</dbReference>
<keyword evidence="7 9" id="KW-0811">Translocation</keyword>
<keyword evidence="8 9" id="KW-0472">Membrane</keyword>
<dbReference type="InterPro" id="IPR054384">
    <property type="entry name" value="SecDF_P1_head"/>
</dbReference>
<feature type="transmembrane region" description="Helical" evidence="9">
    <location>
        <begin position="544"/>
        <end position="563"/>
    </location>
</feature>
<comment type="function">
    <text evidence="9">Part of the Sec protein translocase complex. Interacts with the SecYEG preprotein conducting channel. SecDF uses the proton motive force (PMF) to complete protein translocation after the ATP-dependent function of SecA.</text>
</comment>
<dbReference type="Pfam" id="PF21760">
    <property type="entry name" value="SecD_1st"/>
    <property type="match status" value="1"/>
</dbReference>
<evidence type="ECO:0000259" key="14">
    <source>
        <dbReference type="Pfam" id="PF22599"/>
    </source>
</evidence>
<evidence type="ECO:0000256" key="10">
    <source>
        <dbReference type="HAMAP-Rule" id="MF_01464"/>
    </source>
</evidence>
<dbReference type="Pfam" id="PF07549">
    <property type="entry name" value="Sec_GG"/>
    <property type="match status" value="2"/>
</dbReference>
<dbReference type="eggNOG" id="COG0341">
    <property type="taxonomic scope" value="Bacteria"/>
</dbReference>
<dbReference type="PANTHER" id="PTHR30081:SF1">
    <property type="entry name" value="PROTEIN TRANSLOCASE SUBUNIT SECD"/>
    <property type="match status" value="1"/>
</dbReference>
<feature type="transmembrane region" description="Helical" evidence="9">
    <location>
        <begin position="934"/>
        <end position="952"/>
    </location>
</feature>
<evidence type="ECO:0000256" key="1">
    <source>
        <dbReference type="ARBA" id="ARBA00004651"/>
    </source>
</evidence>
<dbReference type="GO" id="GO:0005886">
    <property type="term" value="C:plasma membrane"/>
    <property type="evidence" value="ECO:0007669"/>
    <property type="project" value="UniProtKB-SubCell"/>
</dbReference>
<dbReference type="GO" id="GO:0043952">
    <property type="term" value="P:protein transport by the Sec complex"/>
    <property type="evidence" value="ECO:0007669"/>
    <property type="project" value="UniProtKB-UniRule"/>
</dbReference>
<sequence length="1046" mass="114551" precursor="true">MQNRGFIIFLAILFAVLCLFSLSFTLVSRNVEGNAEAYSNGDAALKKQYLDSMWSQPVYDILIANFTYKEVKEKELNLGLDLQGGMHVTLEVSPIDILKSLSNESQNEHFQAALAEANKQQASSQDRYVELFFDAYKTKAGEGKLKDIFATSANSGKINFRSSDKEVEDFIRTEVDGSVQRAFEIIRTRVDKFGVTQPNVQLIEGTSRIQVELPGVSNVERVRDLLQGVAKLEFWEVYQPQEYQDVLTQINTFWVENRMEKTETAPTNDLTTPDTTNTTADAGNDLIMDTNDTQTDSLDNVIANEEDTTKTNDLLADADTTQNQTVSPLFSKLTPLSQTYFTLTYEALDTSSINKILNDPMVKSIIPKDMKFFWGVKPDAEDNGKAFYTLHVIKTATGGKSPMTGEVVTDARQDINPNGQVEISLAMNGEGARLWRDLTGKNVGRQIAIVLDDYVYSAPNVNEEIGGGRSSISGSFTVEEAKDLANILKAGKLPAPTRIVEEAVVGPSLGAAAQDQGIYSILVGLLLVVIFMIVYYAKAGIVANIALLANIFFIFGLLSQLGAALTLPGIAGIVLTIGMSVDANVLIFERIREELAMGKSLMIAIEDGFQRALITIIDANVTTLITSVVLYVLGAGPIKGFAVTLIIGIICSFFTAVYISRLIIYWMSRKGDESNMSFSTPFTKNMLANTNFNFLGKRKIGYALSGVLIAVGIGVLATKGLNMGVDFTGGRSYVVEFSADVIPSEIEANIGKELQTSLEVKSYDGDNKVKITTSYRSEEESTDADVAIQNEIMASLGDKYIALNPEVVSTSKVGATIADDIADSALTAIGVALILMFGYISVRFSNWRFGVGAVAALTHDSLIVLSLFAIAYLLGFAVEIDQVFVAAILTVIGYSLNDTVVVFDRIREALNERVDENLQETINGAVNQTLSRTLITSVTTLLVVLILFIFGGEALKGFSFALLIGVVVGTYSSVFVATPLVLDLYSKNAIEHERELLEKRKEKYAQQYSDKAEMAEYMKAMEEEAENPQVQQEAQPLVRPKKPKKY</sequence>
<dbReference type="AlphaFoldDB" id="I4AMT0"/>
<protein>
    <recommendedName>
        <fullName evidence="9 10">Multifunctional fusion protein</fullName>
    </recommendedName>
    <domain>
        <recommendedName>
            <fullName evidence="9">Protein translocase subunit SecD</fullName>
        </recommendedName>
    </domain>
    <domain>
        <recommendedName>
            <fullName evidence="10">Protein-export membrane protein SecF</fullName>
        </recommendedName>
    </domain>
</protein>
<feature type="domain" description="Protein export membrane protein SecD/SecF C-terminal" evidence="12">
    <location>
        <begin position="498"/>
        <end position="669"/>
    </location>
</feature>
<comment type="subunit">
    <text evidence="10">Forms a complex with SecD. Part of the essential Sec protein translocation apparatus which comprises SecA, SecYEG and auxiliary proteins SecDF. Other proteins may also be involved.</text>
</comment>
<dbReference type="OrthoDB" id="9805019at2"/>
<keyword evidence="16" id="KW-1185">Reference proteome</keyword>
<dbReference type="KEGG" id="fli:Fleli_2916"/>
<keyword evidence="4 9" id="KW-0812">Transmembrane</keyword>
<dbReference type="Pfam" id="PF02355">
    <property type="entry name" value="SecD_SecF_C"/>
    <property type="match status" value="2"/>
</dbReference>
<feature type="transmembrane region" description="Helical" evidence="9">
    <location>
        <begin position="612"/>
        <end position="634"/>
    </location>
</feature>
<feature type="domain" description="Protein export membrane protein SecD/SecF C-terminal" evidence="12">
    <location>
        <begin position="804"/>
        <end position="985"/>
    </location>
</feature>
<dbReference type="SUPFAM" id="SSF82866">
    <property type="entry name" value="Multidrug efflux transporter AcrB transmembrane domain"/>
    <property type="match status" value="2"/>
</dbReference>
<feature type="transmembrane region" description="Helical" evidence="9">
    <location>
        <begin position="640"/>
        <end position="660"/>
    </location>
</feature>
<evidence type="ECO:0000256" key="7">
    <source>
        <dbReference type="ARBA" id="ARBA00023010"/>
    </source>
</evidence>
<comment type="caution">
    <text evidence="9">Lacks conserved residue(s) required for the propagation of feature annotation.</text>
</comment>
<feature type="domain" description="SecDF P1 head subdomain" evidence="14">
    <location>
        <begin position="401"/>
        <end position="495"/>
    </location>
</feature>
<feature type="transmembrane region" description="Helical" evidence="9">
    <location>
        <begin position="958"/>
        <end position="982"/>
    </location>
</feature>
<dbReference type="InterPro" id="IPR022813">
    <property type="entry name" value="SecD/SecF_arch_bac"/>
</dbReference>
<evidence type="ECO:0000256" key="8">
    <source>
        <dbReference type="ARBA" id="ARBA00023136"/>
    </source>
</evidence>
<dbReference type="NCBIfam" id="TIGR00916">
    <property type="entry name" value="2A0604s01"/>
    <property type="match status" value="2"/>
</dbReference>
<reference evidence="16" key="1">
    <citation type="submission" date="2012-06" db="EMBL/GenBank/DDBJ databases">
        <title>The complete genome of Flexibacter litoralis DSM 6794.</title>
        <authorList>
            <person name="Lucas S."/>
            <person name="Copeland A."/>
            <person name="Lapidus A."/>
            <person name="Glavina del Rio T."/>
            <person name="Dalin E."/>
            <person name="Tice H."/>
            <person name="Bruce D."/>
            <person name="Goodwin L."/>
            <person name="Pitluck S."/>
            <person name="Peters L."/>
            <person name="Ovchinnikova G."/>
            <person name="Lu M."/>
            <person name="Kyrpides N."/>
            <person name="Mavromatis K."/>
            <person name="Ivanova N."/>
            <person name="Brettin T."/>
            <person name="Detter J.C."/>
            <person name="Han C."/>
            <person name="Larimer F."/>
            <person name="Land M."/>
            <person name="Hauser L."/>
            <person name="Markowitz V."/>
            <person name="Cheng J.-F."/>
            <person name="Hugenholtz P."/>
            <person name="Woyke T."/>
            <person name="Wu D."/>
            <person name="Spring S."/>
            <person name="Lang E."/>
            <person name="Kopitz M."/>
            <person name="Brambilla E."/>
            <person name="Klenk H.-P."/>
            <person name="Eisen J.A."/>
        </authorList>
    </citation>
    <scope>NUCLEOTIDE SEQUENCE [LARGE SCALE GENOMIC DNA]</scope>
    <source>
        <strain evidence="16">ATCC 23117 / DSM 6794 / NBRC 15988 / NCIMB 1366 / Sio-4</strain>
    </source>
</reference>
<evidence type="ECO:0000256" key="9">
    <source>
        <dbReference type="HAMAP-Rule" id="MF_01463"/>
    </source>
</evidence>
<feature type="region of interest" description="Disordered" evidence="11">
    <location>
        <begin position="264"/>
        <end position="286"/>
    </location>
</feature>
<feature type="region of interest" description="Disordered" evidence="11">
    <location>
        <begin position="1019"/>
        <end position="1046"/>
    </location>
</feature>
<proteinExistence type="inferred from homology"/>
<dbReference type="Pfam" id="PF22599">
    <property type="entry name" value="SecDF_P1_head"/>
    <property type="match status" value="1"/>
</dbReference>
<feature type="transmembrane region" description="Helical" evidence="9">
    <location>
        <begin position="700"/>
        <end position="718"/>
    </location>
</feature>
<feature type="transmembrane region" description="Helical" evidence="9">
    <location>
        <begin position="517"/>
        <end position="537"/>
    </location>
</feature>
<feature type="transmembrane region" description="Helical" evidence="9">
    <location>
        <begin position="854"/>
        <end position="877"/>
    </location>
</feature>
<dbReference type="InterPro" id="IPR048631">
    <property type="entry name" value="SecD_1st"/>
</dbReference>
<keyword evidence="6 9" id="KW-1133">Transmembrane helix</keyword>
<evidence type="ECO:0000259" key="13">
    <source>
        <dbReference type="Pfam" id="PF21760"/>
    </source>
</evidence>
<accession>I4AMT0</accession>
<dbReference type="PRINTS" id="PR01755">
    <property type="entry name" value="SECFTRNLCASE"/>
</dbReference>
<evidence type="ECO:0000256" key="6">
    <source>
        <dbReference type="ARBA" id="ARBA00022989"/>
    </source>
</evidence>
<feature type="transmembrane region" description="Helical" evidence="9">
    <location>
        <begin position="883"/>
        <end position="903"/>
    </location>
</feature>
<comment type="subcellular location">
    <subcellularLocation>
        <location evidence="9">Cell inner membrane</location>
        <topology evidence="9">Multi-pass membrane protein</topology>
    </subcellularLocation>
    <subcellularLocation>
        <location evidence="1">Cell membrane</location>
        <topology evidence="1">Multi-pass membrane protein</topology>
    </subcellularLocation>
</comment>
<evidence type="ECO:0000256" key="2">
    <source>
        <dbReference type="ARBA" id="ARBA00022448"/>
    </source>
</evidence>
<keyword evidence="3 9" id="KW-1003">Cell membrane</keyword>
<evidence type="ECO:0000256" key="3">
    <source>
        <dbReference type="ARBA" id="ARBA00022475"/>
    </source>
</evidence>